<dbReference type="Proteomes" id="UP001428341">
    <property type="component" value="Unassembled WGS sequence"/>
</dbReference>
<reference evidence="1 2" key="1">
    <citation type="submission" date="2024-05" db="EMBL/GenBank/DDBJ databases">
        <title>Haplotype-resolved chromosome-level genome assembly of Huyou (Citrus changshanensis).</title>
        <authorList>
            <person name="Miao C."/>
            <person name="Chen W."/>
            <person name="Wu Y."/>
            <person name="Wang L."/>
            <person name="Zhao S."/>
            <person name="Grierson D."/>
            <person name="Xu C."/>
            <person name="Chen K."/>
        </authorList>
    </citation>
    <scope>NUCLEOTIDE SEQUENCE [LARGE SCALE GENOMIC DNA]</scope>
    <source>
        <strain evidence="1">01-14</strain>
        <tissue evidence="1">Leaf</tissue>
    </source>
</reference>
<organism evidence="1 2">
    <name type="scientific">Citrus x changshan-huyou</name>
    <dbReference type="NCBI Taxonomy" id="2935761"/>
    <lineage>
        <taxon>Eukaryota</taxon>
        <taxon>Viridiplantae</taxon>
        <taxon>Streptophyta</taxon>
        <taxon>Embryophyta</taxon>
        <taxon>Tracheophyta</taxon>
        <taxon>Spermatophyta</taxon>
        <taxon>Magnoliopsida</taxon>
        <taxon>eudicotyledons</taxon>
        <taxon>Gunneridae</taxon>
        <taxon>Pentapetalae</taxon>
        <taxon>rosids</taxon>
        <taxon>malvids</taxon>
        <taxon>Sapindales</taxon>
        <taxon>Rutaceae</taxon>
        <taxon>Aurantioideae</taxon>
        <taxon>Citrus</taxon>
    </lineage>
</organism>
<evidence type="ECO:0000313" key="1">
    <source>
        <dbReference type="EMBL" id="KAK9174777.1"/>
    </source>
</evidence>
<sequence length="73" mass="8634">MPIFGNLYGKLNVNYQFKKEELAENRMFNNDILAEFYHLLDKVDKIAKGKRSSSKISLIHHFVPYSLRSHQSY</sequence>
<evidence type="ECO:0000313" key="2">
    <source>
        <dbReference type="Proteomes" id="UP001428341"/>
    </source>
</evidence>
<gene>
    <name evidence="1" type="ORF">WN944_026781</name>
</gene>
<accession>A0AAP0LIP1</accession>
<proteinExistence type="predicted"/>
<comment type="caution">
    <text evidence="1">The sequence shown here is derived from an EMBL/GenBank/DDBJ whole genome shotgun (WGS) entry which is preliminary data.</text>
</comment>
<name>A0AAP0LIP1_9ROSI</name>
<protein>
    <submittedName>
        <fullName evidence="1">Uncharacterized protein</fullName>
    </submittedName>
</protein>
<dbReference type="EMBL" id="JBCGBO010000025">
    <property type="protein sequence ID" value="KAK9174777.1"/>
    <property type="molecule type" value="Genomic_DNA"/>
</dbReference>
<keyword evidence="2" id="KW-1185">Reference proteome</keyword>
<dbReference type="AlphaFoldDB" id="A0AAP0LIP1"/>